<keyword evidence="4" id="KW-0614">Plasmid</keyword>
<protein>
    <recommendedName>
        <fullName evidence="6">Short-chain dehydrogenase/reductase SDR</fullName>
    </recommendedName>
</protein>
<dbReference type="PANTHER" id="PTHR43639">
    <property type="entry name" value="OXIDOREDUCTASE, SHORT-CHAIN DEHYDROGENASE/REDUCTASE FAMILY (AFU_ORTHOLOGUE AFUA_5G02870)"/>
    <property type="match status" value="1"/>
</dbReference>
<dbReference type="InterPro" id="IPR002347">
    <property type="entry name" value="SDR_fam"/>
</dbReference>
<dbReference type="PRINTS" id="PR00081">
    <property type="entry name" value="GDHRDH"/>
</dbReference>
<evidence type="ECO:0000256" key="2">
    <source>
        <dbReference type="ARBA" id="ARBA00023002"/>
    </source>
</evidence>
<dbReference type="InterPro" id="IPR036291">
    <property type="entry name" value="NAD(P)-bd_dom_sf"/>
</dbReference>
<evidence type="ECO:0000256" key="3">
    <source>
        <dbReference type="SAM" id="MobiDB-lite"/>
    </source>
</evidence>
<comment type="similarity">
    <text evidence="1">Belongs to the short-chain dehydrogenases/reductases (SDR) family.</text>
</comment>
<accession>A0A1D8AEI2</accession>
<proteinExistence type="inferred from homology"/>
<dbReference type="PANTHER" id="PTHR43639:SF1">
    <property type="entry name" value="SHORT-CHAIN DEHYDROGENASE_REDUCTASE FAMILY PROTEIN"/>
    <property type="match status" value="1"/>
</dbReference>
<feature type="region of interest" description="Disordered" evidence="3">
    <location>
        <begin position="202"/>
        <end position="226"/>
    </location>
</feature>
<name>A0A1D8AEI2_9SPHN</name>
<gene>
    <name evidence="4" type="ORF">BES08_27120</name>
</gene>
<dbReference type="GO" id="GO:0016491">
    <property type="term" value="F:oxidoreductase activity"/>
    <property type="evidence" value="ECO:0007669"/>
    <property type="project" value="UniProtKB-KW"/>
</dbReference>
<keyword evidence="5" id="KW-1185">Reference proteome</keyword>
<keyword evidence="2" id="KW-0560">Oxidoreductase</keyword>
<evidence type="ECO:0000256" key="1">
    <source>
        <dbReference type="ARBA" id="ARBA00006484"/>
    </source>
</evidence>
<sequence length="272" mass="27618">MDHRVALVTRAGEYVGPALARALAAGGHSLVLHGADEALVEELGGQTQVCAIGLAEVPLTGPGSLAEATGWRRLVDGALARFGRLDCAAIYPPSGTAAVFCSGPLLAAAPSDLTELAGYATSTLHALQVLIPPLRAAGGGQIVVFTSDAGARPEPGWSIYGAVRAGQSFLVQAAALEHAGEGLSINAVGSKNVVGPGFPGAPAEGLDDRHVPSGPWSRQLESESPAGRMGTMAELAAFCMPLLDGSSRYQTAQYFSFSGGWNTAARQAGTGT</sequence>
<dbReference type="KEGG" id="nre:BES08_27120"/>
<evidence type="ECO:0008006" key="6">
    <source>
        <dbReference type="Google" id="ProtNLM"/>
    </source>
</evidence>
<dbReference type="Proteomes" id="UP000094626">
    <property type="component" value="Plasmid pSA2"/>
</dbReference>
<reference evidence="5" key="1">
    <citation type="journal article" date="2017" name="J. Biotechnol.">
        <title>Complete genome sequence of Novosphingobium resinovorum SA1, a versatile xenobiotic-degrading bacterium capable of utilizing sulfanilic acid.</title>
        <authorList>
            <person name="Hegedus B."/>
            <person name="Kos P.B."/>
            <person name="Balint B."/>
            <person name="Maroti G."/>
            <person name="Gan H.M."/>
            <person name="Perei K."/>
            <person name="Rakhely G."/>
        </authorList>
    </citation>
    <scope>NUCLEOTIDE SEQUENCE [LARGE SCALE GENOMIC DNA]</scope>
    <source>
        <strain evidence="5">SA1</strain>
    </source>
</reference>
<evidence type="ECO:0000313" key="5">
    <source>
        <dbReference type="Proteomes" id="UP000094626"/>
    </source>
</evidence>
<dbReference type="Pfam" id="PF13561">
    <property type="entry name" value="adh_short_C2"/>
    <property type="match status" value="1"/>
</dbReference>
<dbReference type="RefSeq" id="WP_069709913.1">
    <property type="nucleotide sequence ID" value="NZ_CP017077.1"/>
</dbReference>
<dbReference type="Gene3D" id="3.40.50.720">
    <property type="entry name" value="NAD(P)-binding Rossmann-like Domain"/>
    <property type="match status" value="1"/>
</dbReference>
<dbReference type="OrthoDB" id="9797538at2"/>
<dbReference type="SUPFAM" id="SSF51735">
    <property type="entry name" value="NAD(P)-binding Rossmann-fold domains"/>
    <property type="match status" value="1"/>
</dbReference>
<dbReference type="EMBL" id="CP017077">
    <property type="protein sequence ID" value="AOR80526.1"/>
    <property type="molecule type" value="Genomic_DNA"/>
</dbReference>
<dbReference type="SMR" id="A0A1D8AEI2"/>
<dbReference type="AlphaFoldDB" id="A0A1D8AEI2"/>
<organism evidence="4 5">
    <name type="scientific">Novosphingobium resinovorum</name>
    <dbReference type="NCBI Taxonomy" id="158500"/>
    <lineage>
        <taxon>Bacteria</taxon>
        <taxon>Pseudomonadati</taxon>
        <taxon>Pseudomonadota</taxon>
        <taxon>Alphaproteobacteria</taxon>
        <taxon>Sphingomonadales</taxon>
        <taxon>Sphingomonadaceae</taxon>
        <taxon>Novosphingobium</taxon>
    </lineage>
</organism>
<evidence type="ECO:0000313" key="4">
    <source>
        <dbReference type="EMBL" id="AOR80526.1"/>
    </source>
</evidence>
<geneLocation type="plasmid" evidence="4 5">
    <name>pSA2</name>
</geneLocation>